<dbReference type="AlphaFoldDB" id="A0A554LG50"/>
<comment type="caution">
    <text evidence="1">The sequence shown here is derived from an EMBL/GenBank/DDBJ whole genome shotgun (WGS) entry which is preliminary data.</text>
</comment>
<proteinExistence type="predicted"/>
<accession>A0A554LG50</accession>
<organism evidence="1 2">
    <name type="scientific">Candidatus Berkelbacteria bacterium Licking1014_96</name>
    <dbReference type="NCBI Taxonomy" id="2017149"/>
    <lineage>
        <taxon>Bacteria</taxon>
        <taxon>Candidatus Berkelbacteria</taxon>
    </lineage>
</organism>
<evidence type="ECO:0000313" key="2">
    <source>
        <dbReference type="Proteomes" id="UP000318296"/>
    </source>
</evidence>
<dbReference type="EMBL" id="VMGH01000024">
    <property type="protein sequence ID" value="TSC91860.1"/>
    <property type="molecule type" value="Genomic_DNA"/>
</dbReference>
<dbReference type="Proteomes" id="UP000318296">
    <property type="component" value="Unassembled WGS sequence"/>
</dbReference>
<reference evidence="1 2" key="1">
    <citation type="submission" date="2017-07" db="EMBL/GenBank/DDBJ databases">
        <title>Mechanisms for carbon and nitrogen cycling indicate functional differentiation within the Candidate Phyla Radiation.</title>
        <authorList>
            <person name="Danczak R.E."/>
            <person name="Johnston M.D."/>
            <person name="Kenah C."/>
            <person name="Slattery M."/>
            <person name="Wrighton K.C."/>
            <person name="Wilkins M.J."/>
        </authorList>
    </citation>
    <scope>NUCLEOTIDE SEQUENCE [LARGE SCALE GENOMIC DNA]</scope>
    <source>
        <strain evidence="1">Licking1014_96</strain>
    </source>
</reference>
<sequence>MIRAVGLRAAMKVMPLNHPLEAAAKAHPRNTDLVAFAKPRGV</sequence>
<evidence type="ECO:0000313" key="1">
    <source>
        <dbReference type="EMBL" id="TSC91860.1"/>
    </source>
</evidence>
<protein>
    <submittedName>
        <fullName evidence="1">Uncharacterized protein</fullName>
    </submittedName>
</protein>
<gene>
    <name evidence="1" type="ORF">CEN92_184</name>
</gene>
<name>A0A554LG50_9BACT</name>